<evidence type="ECO:0000256" key="4">
    <source>
        <dbReference type="ARBA" id="ARBA00022490"/>
    </source>
</evidence>
<evidence type="ECO:0000256" key="10">
    <source>
        <dbReference type="ARBA" id="ARBA00023273"/>
    </source>
</evidence>
<keyword evidence="13" id="KW-1185">Reference proteome</keyword>
<dbReference type="EMBL" id="JACJTU010000025">
    <property type="protein sequence ID" value="MBD2736922.1"/>
    <property type="molecule type" value="Genomic_DNA"/>
</dbReference>
<dbReference type="RefSeq" id="WP_190957520.1">
    <property type="nucleotide sequence ID" value="NZ_JACJTU010000025.1"/>
</dbReference>
<sequence>MAGKVYYVSGTGNDSNDGLKEGSAFRTLQKAADLVQAGDTVYVMNGTYEQSKYPKTAVLNINQKQGTEDAPITFKALPGHNPLIKSTNFQAINIVGSSYITIEGLKLVGANDQITLEYAQKEAGNLGNPLTNGAGIYIQPDKANNSSHHITIRGNTVTKFPGGGITSKEADYIIIENNTVSETCWYSPWGANAITTLNNRNLDNNTTDYKIIIRNNVSFDNYTYIPWWESSTGKATEGHGIMIDAANSLGLDNQPYKGKILITNNTSYNNGGAGIQVYKSSNADVIGNTTYQNSQHPELQGAGEILISGGSENVNVVNNIMYAKLNGTSYVVGGSTKNIKADHNLIYNTNTYNKTGTNLILGKDPQFVNAAGRNFALKPGSIAIDAGSSAFNNVTGRTPQDGDGNGTAVVDIGAHEAPTIKIPTPEIQVLNGTVDIADGTTTAINFGDAIAGNTLTKTFTIKNTGTAALNLSNLKLPEGFSLVGTLPTSVAANASTTITVGLNTTTPGSYGGTLILSNNDSNESAFDFAISGTVKPVPTPEIQVLNGTVDIADGTTTAINFGDAIAGNTLTKTFTIKNIGTAALNLSNLKLPDGFSLVGTLPTSVAANASTTITVGLNTTTPGSYGGTLILSNNDSNESAFDFAISGTVKPVPTPEIQVLNGTVDIADGMTTIDFGNTTVGNTLIETFTIQNIGTAALNLSNLELPDGFSLVGSLPTSVAANASTTISVALNTTTPGTYSGSFSLSNNDSNESPFDFAITGIVKPAPTPEIPVINGTARSEFLQGNAPANKIYGFGGADTIVANPGNDEVWGGDGYDTLWGGNGNDLLYGDSGNDYLWGNNDNDTLFGGIDDDKLNGRSGDDWLYGGKGNDVLTGDYGSDTFVLASGEGTDSIVDFNVGIDKIALSGGLQFGQLLIQQQGTQAFILDSSDNQVLAKLDNASASILLAQSSTTFMTI</sequence>
<evidence type="ECO:0000256" key="1">
    <source>
        <dbReference type="ARBA" id="ARBA00004138"/>
    </source>
</evidence>
<keyword evidence="7" id="KW-0843">Virulence</keyword>
<dbReference type="Proteomes" id="UP000637383">
    <property type="component" value="Unassembled WGS sequence"/>
</dbReference>
<dbReference type="PROSITE" id="PS00330">
    <property type="entry name" value="HEMOLYSIN_CALCIUM"/>
    <property type="match status" value="1"/>
</dbReference>
<evidence type="ECO:0000313" key="12">
    <source>
        <dbReference type="EMBL" id="MBD2736922.1"/>
    </source>
</evidence>
<organism evidence="12 13">
    <name type="scientific">Nostoc paludosum FACHB-159</name>
    <dbReference type="NCBI Taxonomy" id="2692908"/>
    <lineage>
        <taxon>Bacteria</taxon>
        <taxon>Bacillati</taxon>
        <taxon>Cyanobacteriota</taxon>
        <taxon>Cyanophyceae</taxon>
        <taxon>Nostocales</taxon>
        <taxon>Nostocaceae</taxon>
        <taxon>Nostoc</taxon>
    </lineage>
</organism>
<dbReference type="SUPFAM" id="SSF51126">
    <property type="entry name" value="Pectin lyase-like"/>
    <property type="match status" value="1"/>
</dbReference>
<evidence type="ECO:0000256" key="2">
    <source>
        <dbReference type="ARBA" id="ARBA00004370"/>
    </source>
</evidence>
<dbReference type="InterPro" id="IPR001343">
    <property type="entry name" value="Hemolysn_Ca-bd"/>
</dbReference>
<dbReference type="InterPro" id="IPR013783">
    <property type="entry name" value="Ig-like_fold"/>
</dbReference>
<dbReference type="Pfam" id="PF22544">
    <property type="entry name" value="HYDIN_VesB_CFA65-like_Ig"/>
    <property type="match status" value="3"/>
</dbReference>
<dbReference type="NCBIfam" id="NF012200">
    <property type="entry name" value="choice_anch_D"/>
    <property type="match status" value="3"/>
</dbReference>
<keyword evidence="5" id="KW-0800">Toxin</keyword>
<feature type="domain" description="HYDIN/VesB/CFA65-like Ig-like" evidence="11">
    <location>
        <begin position="671"/>
        <end position="752"/>
    </location>
</feature>
<protein>
    <submittedName>
        <fullName evidence="12">Choice-of-anchor D domain-containing protein</fullName>
    </submittedName>
</protein>
<dbReference type="InterPro" id="IPR003995">
    <property type="entry name" value="RTX_toxin_determinant-A"/>
</dbReference>
<evidence type="ECO:0000256" key="7">
    <source>
        <dbReference type="ARBA" id="ARBA00023026"/>
    </source>
</evidence>
<dbReference type="PANTHER" id="PTHR37833:SF1">
    <property type="entry name" value="SIGNAL PEPTIDE PROTEIN"/>
    <property type="match status" value="1"/>
</dbReference>
<dbReference type="PRINTS" id="PR01488">
    <property type="entry name" value="RTXTOXINA"/>
</dbReference>
<evidence type="ECO:0000256" key="9">
    <source>
        <dbReference type="ARBA" id="ARBA00023136"/>
    </source>
</evidence>
<evidence type="ECO:0000256" key="8">
    <source>
        <dbReference type="ARBA" id="ARBA00023069"/>
    </source>
</evidence>
<dbReference type="Pfam" id="PF00353">
    <property type="entry name" value="HemolysinCabind"/>
    <property type="match status" value="2"/>
</dbReference>
<dbReference type="InterPro" id="IPR006626">
    <property type="entry name" value="PbH1"/>
</dbReference>
<dbReference type="InterPro" id="IPR012334">
    <property type="entry name" value="Pectin_lyas_fold"/>
</dbReference>
<feature type="domain" description="HYDIN/VesB/CFA65-like Ig-like" evidence="11">
    <location>
        <begin position="557"/>
        <end position="639"/>
    </location>
</feature>
<dbReference type="InterPro" id="IPR053879">
    <property type="entry name" value="HYDIN_VesB_CFA65-like_Ig"/>
</dbReference>
<dbReference type="SMART" id="SM00710">
    <property type="entry name" value="PbH1"/>
    <property type="match status" value="6"/>
</dbReference>
<evidence type="ECO:0000256" key="6">
    <source>
        <dbReference type="ARBA" id="ARBA00022737"/>
    </source>
</evidence>
<dbReference type="InterPro" id="IPR011050">
    <property type="entry name" value="Pectin_lyase_fold/virulence"/>
</dbReference>
<keyword evidence="4" id="KW-0963">Cytoplasm</keyword>
<dbReference type="PANTHER" id="PTHR37833">
    <property type="entry name" value="LIPOPROTEIN-RELATED"/>
    <property type="match status" value="1"/>
</dbReference>
<proteinExistence type="predicted"/>
<evidence type="ECO:0000256" key="3">
    <source>
        <dbReference type="ARBA" id="ARBA00004496"/>
    </source>
</evidence>
<feature type="domain" description="HYDIN/VesB/CFA65-like Ig-like" evidence="11">
    <location>
        <begin position="442"/>
        <end position="524"/>
    </location>
</feature>
<keyword evidence="10" id="KW-0966">Cell projection</keyword>
<dbReference type="SUPFAM" id="SSF51120">
    <property type="entry name" value="beta-Roll"/>
    <property type="match status" value="2"/>
</dbReference>
<dbReference type="Gene3D" id="2.160.20.10">
    <property type="entry name" value="Single-stranded right-handed beta-helix, Pectin lyase-like"/>
    <property type="match status" value="1"/>
</dbReference>
<keyword evidence="8" id="KW-0969">Cilium</keyword>
<keyword evidence="9" id="KW-0472">Membrane</keyword>
<reference evidence="12 13" key="1">
    <citation type="journal article" date="2020" name="ISME J.">
        <title>Comparative genomics reveals insights into cyanobacterial evolution and habitat adaptation.</title>
        <authorList>
            <person name="Chen M.Y."/>
            <person name="Teng W.K."/>
            <person name="Zhao L."/>
            <person name="Hu C.X."/>
            <person name="Zhou Y.K."/>
            <person name="Han B.P."/>
            <person name="Song L.R."/>
            <person name="Shu W.S."/>
        </authorList>
    </citation>
    <scope>NUCLEOTIDE SEQUENCE [LARGE SCALE GENOMIC DNA]</scope>
    <source>
        <strain evidence="12 13">FACHB-159</strain>
    </source>
</reference>
<evidence type="ECO:0000259" key="11">
    <source>
        <dbReference type="Pfam" id="PF22544"/>
    </source>
</evidence>
<dbReference type="Gene3D" id="2.150.10.10">
    <property type="entry name" value="Serralysin-like metalloprotease, C-terminal"/>
    <property type="match status" value="2"/>
</dbReference>
<keyword evidence="6" id="KW-0677">Repeat</keyword>
<evidence type="ECO:0000313" key="13">
    <source>
        <dbReference type="Proteomes" id="UP000637383"/>
    </source>
</evidence>
<dbReference type="Gene3D" id="2.60.40.10">
    <property type="entry name" value="Immunoglobulins"/>
    <property type="match status" value="3"/>
</dbReference>
<dbReference type="InterPro" id="IPR011049">
    <property type="entry name" value="Serralysin-like_metalloprot_C"/>
</dbReference>
<comment type="subcellular location">
    <subcellularLocation>
        <location evidence="1">Cell projection</location>
        <location evidence="1">Cilium</location>
    </subcellularLocation>
    <subcellularLocation>
        <location evidence="3">Cytoplasm</location>
    </subcellularLocation>
    <subcellularLocation>
        <location evidence="2">Membrane</location>
    </subcellularLocation>
</comment>
<dbReference type="InterPro" id="IPR018511">
    <property type="entry name" value="Hemolysin-typ_Ca-bd_CS"/>
</dbReference>
<accession>A0ABR8KBK5</accession>
<comment type="caution">
    <text evidence="12">The sequence shown here is derived from an EMBL/GenBank/DDBJ whole genome shotgun (WGS) entry which is preliminary data.</text>
</comment>
<name>A0ABR8KBK5_9NOSO</name>
<dbReference type="PRINTS" id="PR00313">
    <property type="entry name" value="CABNDNGRPT"/>
</dbReference>
<evidence type="ECO:0000256" key="5">
    <source>
        <dbReference type="ARBA" id="ARBA00022656"/>
    </source>
</evidence>
<gene>
    <name evidence="12" type="ORF">H6H03_24040</name>
</gene>